<dbReference type="Proteomes" id="UP001278188">
    <property type="component" value="Unassembled WGS sequence"/>
</dbReference>
<evidence type="ECO:0000259" key="2">
    <source>
        <dbReference type="Pfam" id="PF06378"/>
    </source>
</evidence>
<proteinExistence type="predicted"/>
<dbReference type="InterPro" id="IPR009425">
    <property type="entry name" value="DSRM_SSAP"/>
</dbReference>
<keyword evidence="4" id="KW-1185">Reference proteome</keyword>
<comment type="caution">
    <text evidence="3">The sequence shown here is derived from an EMBL/GenBank/DDBJ whole genome shotgun (WGS) entry which is preliminary data.</text>
</comment>
<evidence type="ECO:0000313" key="4">
    <source>
        <dbReference type="Proteomes" id="UP001278188"/>
    </source>
</evidence>
<dbReference type="RefSeq" id="WP_317083233.1">
    <property type="nucleotide sequence ID" value="NZ_JASVDY010000002.1"/>
</dbReference>
<feature type="region of interest" description="Disordered" evidence="1">
    <location>
        <begin position="132"/>
        <end position="160"/>
    </location>
</feature>
<dbReference type="Pfam" id="PF06378">
    <property type="entry name" value="SSAP_Sak"/>
    <property type="match status" value="1"/>
</dbReference>
<evidence type="ECO:0000313" key="3">
    <source>
        <dbReference type="EMBL" id="MDV2468866.1"/>
    </source>
</evidence>
<reference evidence="3 4" key="1">
    <citation type="submission" date="2023-06" db="EMBL/GenBank/DDBJ databases">
        <title>Genomic Analysis of Acinetobacter Strains Recovered from South Australian Aquatic Samples provides Insights into the Circulation of Antibiotic Resistance determinants in the Environment.</title>
        <authorList>
            <person name="Tobin L."/>
            <person name="Jarocki V.M."/>
            <person name="Kenyon J."/>
            <person name="Drigo B."/>
            <person name="Donner E."/>
            <person name="Djordjevic S.P."/>
            <person name="Hamidian M."/>
        </authorList>
    </citation>
    <scope>NUCLEOTIDE SEQUENCE [LARGE SCALE GENOMIC DNA]</scope>
    <source>
        <strain evidence="3 4">SAAc652</strain>
    </source>
</reference>
<dbReference type="EMBL" id="JASVDY010000002">
    <property type="protein sequence ID" value="MDV2468866.1"/>
    <property type="molecule type" value="Genomic_DNA"/>
</dbReference>
<gene>
    <name evidence="3" type="ORF">QR674_07700</name>
</gene>
<accession>A0ABU3WFA5</accession>
<sequence length="227" mass="25320">MPTNSQSSAEPVSNFTALSKINVNQHTEKKGRFTYLSWTFAVSEAMKADPLTVWVFREPMFFKDGTMMVHCDVTMFGKSIYMFLPVMNNSNKAISNPNAFDVNSAMMRCLVKGIAAHGLGLYIYAGEDLPEEEKQAQSSQQQSNQVGQAPSQPQQTPKDNRTQEQLYNDALSAIKNAPDTNILKIAVKKFKGTVYEVGITNACRARADQMGWPTKQNTNSNQQAMHH</sequence>
<feature type="compositionally biased region" description="Low complexity" evidence="1">
    <location>
        <begin position="136"/>
        <end position="152"/>
    </location>
</feature>
<protein>
    <submittedName>
        <fullName evidence="3">DUF1071 domain-containing protein</fullName>
    </submittedName>
</protein>
<name>A0ABU3WFA5_9GAMM</name>
<organism evidence="3 4">
    <name type="scientific">Acinetobacter chinensis</name>
    <dbReference type="NCBI Taxonomy" id="2004650"/>
    <lineage>
        <taxon>Bacteria</taxon>
        <taxon>Pseudomonadati</taxon>
        <taxon>Pseudomonadota</taxon>
        <taxon>Gammaproteobacteria</taxon>
        <taxon>Moraxellales</taxon>
        <taxon>Moraxellaceae</taxon>
        <taxon>Acinetobacter</taxon>
    </lineage>
</organism>
<feature type="domain" description="SSAP RNA binding" evidence="2">
    <location>
        <begin position="14"/>
        <end position="149"/>
    </location>
</feature>
<evidence type="ECO:0000256" key="1">
    <source>
        <dbReference type="SAM" id="MobiDB-lite"/>
    </source>
</evidence>